<evidence type="ECO:0008006" key="4">
    <source>
        <dbReference type="Google" id="ProtNLM"/>
    </source>
</evidence>
<dbReference type="EMBL" id="AJWJ01000050">
    <property type="protein sequence ID" value="KAF2076757.1"/>
    <property type="molecule type" value="Genomic_DNA"/>
</dbReference>
<feature type="transmembrane region" description="Helical" evidence="1">
    <location>
        <begin position="137"/>
        <end position="156"/>
    </location>
</feature>
<name>A0A8J4V7E3_9MYCE</name>
<evidence type="ECO:0000313" key="3">
    <source>
        <dbReference type="Proteomes" id="UP000695562"/>
    </source>
</evidence>
<dbReference type="OrthoDB" id="14729at2759"/>
<protein>
    <recommendedName>
        <fullName evidence="4">Transmembrane protein</fullName>
    </recommendedName>
</protein>
<proteinExistence type="predicted"/>
<comment type="caution">
    <text evidence="2">The sequence shown here is derived from an EMBL/GenBank/DDBJ whole genome shotgun (WGS) entry which is preliminary data.</text>
</comment>
<evidence type="ECO:0000256" key="1">
    <source>
        <dbReference type="SAM" id="Phobius"/>
    </source>
</evidence>
<accession>A0A8J4V7E3</accession>
<feature type="transmembrane region" description="Helical" evidence="1">
    <location>
        <begin position="35"/>
        <end position="59"/>
    </location>
</feature>
<reference evidence="2" key="1">
    <citation type="submission" date="2020-01" db="EMBL/GenBank/DDBJ databases">
        <title>Development of genomics and gene disruption for Polysphondylium violaceum indicates a role for the polyketide synthase stlB in stalk morphogenesis.</title>
        <authorList>
            <person name="Narita B."/>
            <person name="Kawabe Y."/>
            <person name="Kin K."/>
            <person name="Saito T."/>
            <person name="Gibbs R."/>
            <person name="Kuspa A."/>
            <person name="Muzny D."/>
            <person name="Queller D."/>
            <person name="Richards S."/>
            <person name="Strassman J."/>
            <person name="Sucgang R."/>
            <person name="Worley K."/>
            <person name="Schaap P."/>
        </authorList>
    </citation>
    <scope>NUCLEOTIDE SEQUENCE</scope>
    <source>
        <strain evidence="2">QSvi11</strain>
    </source>
</reference>
<evidence type="ECO:0000313" key="2">
    <source>
        <dbReference type="EMBL" id="KAF2076757.1"/>
    </source>
</evidence>
<feature type="transmembrane region" description="Helical" evidence="1">
    <location>
        <begin position="79"/>
        <end position="100"/>
    </location>
</feature>
<dbReference type="AlphaFoldDB" id="A0A8J4V7E3"/>
<organism evidence="2 3">
    <name type="scientific">Polysphondylium violaceum</name>
    <dbReference type="NCBI Taxonomy" id="133409"/>
    <lineage>
        <taxon>Eukaryota</taxon>
        <taxon>Amoebozoa</taxon>
        <taxon>Evosea</taxon>
        <taxon>Eumycetozoa</taxon>
        <taxon>Dictyostelia</taxon>
        <taxon>Dictyosteliales</taxon>
        <taxon>Dictyosteliaceae</taxon>
        <taxon>Polysphondylium</taxon>
    </lineage>
</organism>
<keyword evidence="1" id="KW-1133">Transmembrane helix</keyword>
<dbReference type="Proteomes" id="UP000695562">
    <property type="component" value="Unassembled WGS sequence"/>
</dbReference>
<feature type="transmembrane region" description="Helical" evidence="1">
    <location>
        <begin position="112"/>
        <end position="131"/>
    </location>
</feature>
<gene>
    <name evidence="2" type="ORF">CYY_001946</name>
</gene>
<keyword evidence="1" id="KW-0472">Membrane</keyword>
<sequence length="179" mass="20417">MRRSARRDNDEYLDEQEQRDLISSLIDKDQKDNVFYIKIMSFIGFFCGFIKFLCAVLPFNVVPFENAAHTVLVQSNVPGLLITWFEWMSAAAYIAGGVSMYPNIIKGFFKKWVMLVSCIFTFFGTFVMILITGSLFTALWVFGVNCAFLVGCIYVTKLTSNTQSEIISLESFTYPHKKA</sequence>
<keyword evidence="1" id="KW-0812">Transmembrane</keyword>
<keyword evidence="3" id="KW-1185">Reference proteome</keyword>